<sequence>MDWIKSHRRKLMFFILFFLICGSSSIWMSILFLDIGCKDVAIGLITIAIASVCASAERILEMIDNKSETRDDNDDFYGIAWLVVPLLASIIVVGILKRSEIAALIISILVYFLYCWLWWYQNRNRNIFKNPTSPLGGDI</sequence>
<protein>
    <submittedName>
        <fullName evidence="1">Uncharacterized protein</fullName>
    </submittedName>
</protein>
<proteinExistence type="predicted"/>
<gene>
    <name evidence="1" type="ORF">E5358_01045</name>
</gene>
<keyword evidence="2" id="KW-1185">Reference proteome</keyword>
<name>A0AC61QUF2_9BACT</name>
<evidence type="ECO:0000313" key="2">
    <source>
        <dbReference type="Proteomes" id="UP000308886"/>
    </source>
</evidence>
<evidence type="ECO:0000313" key="1">
    <source>
        <dbReference type="EMBL" id="TGX84250.1"/>
    </source>
</evidence>
<organism evidence="1 2">
    <name type="scientific">Palleniella muris</name>
    <dbReference type="NCBI Taxonomy" id="3038145"/>
    <lineage>
        <taxon>Bacteria</taxon>
        <taxon>Pseudomonadati</taxon>
        <taxon>Bacteroidota</taxon>
        <taxon>Bacteroidia</taxon>
        <taxon>Bacteroidales</taxon>
        <taxon>Prevotellaceae</taxon>
        <taxon>Palleniella</taxon>
    </lineage>
</organism>
<reference evidence="1" key="1">
    <citation type="submission" date="2019-04" db="EMBL/GenBank/DDBJ databases">
        <title>Microbes associate with the intestines of laboratory mice.</title>
        <authorList>
            <person name="Navarre W."/>
            <person name="Wong E."/>
            <person name="Huang K."/>
            <person name="Tropini C."/>
            <person name="Ng K."/>
            <person name="Yu B."/>
        </authorList>
    </citation>
    <scope>NUCLEOTIDE SEQUENCE</scope>
    <source>
        <strain evidence="1">NM73_A23</strain>
    </source>
</reference>
<accession>A0AC61QUF2</accession>
<dbReference type="EMBL" id="SRZC01000001">
    <property type="protein sequence ID" value="TGX84250.1"/>
    <property type="molecule type" value="Genomic_DNA"/>
</dbReference>
<comment type="caution">
    <text evidence="1">The sequence shown here is derived from an EMBL/GenBank/DDBJ whole genome shotgun (WGS) entry which is preliminary data.</text>
</comment>
<dbReference type="Proteomes" id="UP000308886">
    <property type="component" value="Unassembled WGS sequence"/>
</dbReference>